<dbReference type="AlphaFoldDB" id="A0A4Y2APS3"/>
<dbReference type="Proteomes" id="UP000499080">
    <property type="component" value="Unassembled WGS sequence"/>
</dbReference>
<comment type="caution">
    <text evidence="1">The sequence shown here is derived from an EMBL/GenBank/DDBJ whole genome shotgun (WGS) entry which is preliminary data.</text>
</comment>
<evidence type="ECO:0000313" key="2">
    <source>
        <dbReference type="Proteomes" id="UP000499080"/>
    </source>
</evidence>
<evidence type="ECO:0000313" key="1">
    <source>
        <dbReference type="EMBL" id="GBL81004.1"/>
    </source>
</evidence>
<accession>A0A4Y2APS3</accession>
<sequence>MKFITVVTACSDHGFSDQSVAMIKIAWDGSPISKQIENPSVLELNSSLVVIGFDEMTPQNTRTMTVKKDLKRNHHQPKKVSSPSYFKRSVLYSVESFDCSSERFIQRMLKEKEKRVPRNQKLF</sequence>
<proteinExistence type="predicted"/>
<dbReference type="EMBL" id="BGPR01000024">
    <property type="protein sequence ID" value="GBL81004.1"/>
    <property type="molecule type" value="Genomic_DNA"/>
</dbReference>
<keyword evidence="2" id="KW-1185">Reference proteome</keyword>
<protein>
    <submittedName>
        <fullName evidence="1">Uncharacterized protein</fullName>
    </submittedName>
</protein>
<reference evidence="1 2" key="1">
    <citation type="journal article" date="2019" name="Sci. Rep.">
        <title>Orb-weaving spider Araneus ventricosus genome elucidates the spidroin gene catalogue.</title>
        <authorList>
            <person name="Kono N."/>
            <person name="Nakamura H."/>
            <person name="Ohtoshi R."/>
            <person name="Moran D.A.P."/>
            <person name="Shinohara A."/>
            <person name="Yoshida Y."/>
            <person name="Fujiwara M."/>
            <person name="Mori M."/>
            <person name="Tomita M."/>
            <person name="Arakawa K."/>
        </authorList>
    </citation>
    <scope>NUCLEOTIDE SEQUENCE [LARGE SCALE GENOMIC DNA]</scope>
</reference>
<name>A0A4Y2APS3_ARAVE</name>
<organism evidence="1 2">
    <name type="scientific">Araneus ventricosus</name>
    <name type="common">Orbweaver spider</name>
    <name type="synonym">Epeira ventricosa</name>
    <dbReference type="NCBI Taxonomy" id="182803"/>
    <lineage>
        <taxon>Eukaryota</taxon>
        <taxon>Metazoa</taxon>
        <taxon>Ecdysozoa</taxon>
        <taxon>Arthropoda</taxon>
        <taxon>Chelicerata</taxon>
        <taxon>Arachnida</taxon>
        <taxon>Araneae</taxon>
        <taxon>Araneomorphae</taxon>
        <taxon>Entelegynae</taxon>
        <taxon>Araneoidea</taxon>
        <taxon>Araneidae</taxon>
        <taxon>Araneus</taxon>
    </lineage>
</organism>
<gene>
    <name evidence="1" type="ORF">AVEN_83093_1</name>
</gene>